<dbReference type="InterPro" id="IPR000832">
    <property type="entry name" value="GPCR_2_secretin-like"/>
</dbReference>
<evidence type="ECO:0000256" key="7">
    <source>
        <dbReference type="ARBA" id="ARBA00023136"/>
    </source>
</evidence>
<dbReference type="GO" id="GO:0005886">
    <property type="term" value="C:plasma membrane"/>
    <property type="evidence" value="ECO:0007669"/>
    <property type="project" value="UniProtKB-SubCell"/>
</dbReference>
<proteinExistence type="inferred from homology"/>
<accession>A0A8S3VFN9</accession>
<dbReference type="PROSITE" id="PS50024">
    <property type="entry name" value="SEA"/>
    <property type="match status" value="1"/>
</dbReference>
<dbReference type="PROSITE" id="PS50835">
    <property type="entry name" value="IG_LIKE"/>
    <property type="match status" value="2"/>
</dbReference>
<keyword evidence="11" id="KW-0807">Transducer</keyword>
<dbReference type="InterPro" id="IPR001879">
    <property type="entry name" value="GPCR_2_extracellular_dom"/>
</dbReference>
<evidence type="ECO:0000256" key="2">
    <source>
        <dbReference type="ARBA" id="ARBA00007343"/>
    </source>
</evidence>
<feature type="transmembrane region" description="Helical" evidence="14">
    <location>
        <begin position="1597"/>
        <end position="1619"/>
    </location>
</feature>
<evidence type="ECO:0000256" key="13">
    <source>
        <dbReference type="PROSITE-ProRule" id="PRU00043"/>
    </source>
</evidence>
<dbReference type="PROSITE" id="PS50227">
    <property type="entry name" value="G_PROTEIN_RECEP_F2_3"/>
    <property type="match status" value="1"/>
</dbReference>
<dbReference type="InterPro" id="IPR013783">
    <property type="entry name" value="Ig-like_fold"/>
</dbReference>
<dbReference type="Gene3D" id="2.60.40.60">
    <property type="entry name" value="Cadherins"/>
    <property type="match status" value="1"/>
</dbReference>
<evidence type="ECO:0000259" key="18">
    <source>
        <dbReference type="PROSITE" id="PS50227"/>
    </source>
</evidence>
<dbReference type="GO" id="GO:0007189">
    <property type="term" value="P:adenylate cyclase-activating G protein-coupled receptor signaling pathway"/>
    <property type="evidence" value="ECO:0007669"/>
    <property type="project" value="TreeGrafter"/>
</dbReference>
<dbReference type="InterPro" id="IPR001304">
    <property type="entry name" value="C-type_lectin-like"/>
</dbReference>
<keyword evidence="12" id="KW-0424">Laminin EGF-like domain</keyword>
<dbReference type="Proteomes" id="UP000683360">
    <property type="component" value="Unassembled WGS sequence"/>
</dbReference>
<feature type="domain" description="Cadherin" evidence="20">
    <location>
        <begin position="546"/>
        <end position="643"/>
    </location>
</feature>
<dbReference type="SUPFAM" id="SSF49313">
    <property type="entry name" value="Cadherin-like"/>
    <property type="match status" value="1"/>
</dbReference>
<organism evidence="22 23">
    <name type="scientific">Mytilus edulis</name>
    <name type="common">Blue mussel</name>
    <dbReference type="NCBI Taxonomy" id="6550"/>
    <lineage>
        <taxon>Eukaryota</taxon>
        <taxon>Metazoa</taxon>
        <taxon>Spiralia</taxon>
        <taxon>Lophotrochozoa</taxon>
        <taxon>Mollusca</taxon>
        <taxon>Bivalvia</taxon>
        <taxon>Autobranchia</taxon>
        <taxon>Pteriomorphia</taxon>
        <taxon>Mytilida</taxon>
        <taxon>Mytiloidea</taxon>
        <taxon>Mytilidae</taxon>
        <taxon>Mytilinae</taxon>
        <taxon>Mytilus</taxon>
    </lineage>
</organism>
<dbReference type="PANTHER" id="PTHR45813">
    <property type="entry name" value="IG-LIKE DOMAIN-CONTAINING PROTEIN"/>
    <property type="match status" value="1"/>
</dbReference>
<dbReference type="InterPro" id="IPR007110">
    <property type="entry name" value="Ig-like_dom"/>
</dbReference>
<reference evidence="22" key="1">
    <citation type="submission" date="2021-03" db="EMBL/GenBank/DDBJ databases">
        <authorList>
            <person name="Bekaert M."/>
        </authorList>
    </citation>
    <scope>NUCLEOTIDE SEQUENCE</scope>
</reference>
<evidence type="ECO:0000259" key="20">
    <source>
        <dbReference type="PROSITE" id="PS50268"/>
    </source>
</evidence>
<dbReference type="InterPro" id="IPR016186">
    <property type="entry name" value="C-type_lectin-like/link_sf"/>
</dbReference>
<keyword evidence="10" id="KW-0325">Glycoprotein</keyword>
<dbReference type="InterPro" id="IPR036364">
    <property type="entry name" value="SEA_dom_sf"/>
</dbReference>
<evidence type="ECO:0000256" key="5">
    <source>
        <dbReference type="ARBA" id="ARBA00022989"/>
    </source>
</evidence>
<evidence type="ECO:0000256" key="8">
    <source>
        <dbReference type="ARBA" id="ARBA00023157"/>
    </source>
</evidence>
<comment type="subcellular location">
    <subcellularLocation>
        <location evidence="1">Cell membrane</location>
        <topology evidence="1">Multi-pass membrane protein</topology>
    </subcellularLocation>
</comment>
<keyword evidence="13" id="KW-0106">Calcium</keyword>
<evidence type="ECO:0000259" key="15">
    <source>
        <dbReference type="PROSITE" id="PS50024"/>
    </source>
</evidence>
<dbReference type="InterPro" id="IPR000203">
    <property type="entry name" value="GPS"/>
</dbReference>
<dbReference type="InterPro" id="IPR051587">
    <property type="entry name" value="Adhesion_GPCR"/>
</dbReference>
<dbReference type="EMBL" id="CAJPWZ010003259">
    <property type="protein sequence ID" value="CAG2255055.1"/>
    <property type="molecule type" value="Genomic_DNA"/>
</dbReference>
<feature type="transmembrane region" description="Helical" evidence="14">
    <location>
        <begin position="1631"/>
        <end position="1655"/>
    </location>
</feature>
<dbReference type="InterPro" id="IPR046338">
    <property type="entry name" value="GAIN_dom_sf"/>
</dbReference>
<evidence type="ECO:0000256" key="14">
    <source>
        <dbReference type="SAM" id="Phobius"/>
    </source>
</evidence>
<dbReference type="InterPro" id="IPR036445">
    <property type="entry name" value="GPCR_2_extracell_dom_sf"/>
</dbReference>
<dbReference type="SUPFAM" id="SSF48726">
    <property type="entry name" value="Immunoglobulin"/>
    <property type="match status" value="2"/>
</dbReference>
<feature type="domain" description="Ig-like" evidence="21">
    <location>
        <begin position="1083"/>
        <end position="1174"/>
    </location>
</feature>
<dbReference type="GO" id="GO:0005509">
    <property type="term" value="F:calcium ion binding"/>
    <property type="evidence" value="ECO:0007669"/>
    <property type="project" value="UniProtKB-UniRule"/>
</dbReference>
<evidence type="ECO:0000256" key="12">
    <source>
        <dbReference type="ARBA" id="ARBA00023292"/>
    </source>
</evidence>
<dbReference type="InterPro" id="IPR057244">
    <property type="entry name" value="GAIN_B"/>
</dbReference>
<dbReference type="GO" id="GO:0007166">
    <property type="term" value="P:cell surface receptor signaling pathway"/>
    <property type="evidence" value="ECO:0007669"/>
    <property type="project" value="InterPro"/>
</dbReference>
<dbReference type="Gene3D" id="2.60.220.50">
    <property type="match status" value="1"/>
</dbReference>
<keyword evidence="5 14" id="KW-1133">Transmembrane helix</keyword>
<dbReference type="PROSITE" id="PS50261">
    <property type="entry name" value="G_PROTEIN_RECEP_F2_4"/>
    <property type="match status" value="1"/>
</dbReference>
<feature type="domain" description="GAIN-B" evidence="17">
    <location>
        <begin position="1357"/>
        <end position="1526"/>
    </location>
</feature>
<keyword evidence="7 14" id="KW-0472">Membrane</keyword>
<dbReference type="SMART" id="SM00034">
    <property type="entry name" value="CLECT"/>
    <property type="match status" value="1"/>
</dbReference>
<keyword evidence="8" id="KW-1015">Disulfide bond</keyword>
<protein>
    <submittedName>
        <fullName evidence="22">ADGRB1</fullName>
    </submittedName>
</protein>
<feature type="domain" description="G-protein coupled receptors family 2 profile 2" evidence="19">
    <location>
        <begin position="1534"/>
        <end position="1695"/>
    </location>
</feature>
<keyword evidence="9" id="KW-0675">Receptor</keyword>
<evidence type="ECO:0000259" key="19">
    <source>
        <dbReference type="PROSITE" id="PS50261"/>
    </source>
</evidence>
<evidence type="ECO:0000256" key="9">
    <source>
        <dbReference type="ARBA" id="ARBA00023170"/>
    </source>
</evidence>
<dbReference type="Gene3D" id="3.10.100.10">
    <property type="entry name" value="Mannose-Binding Protein A, subunit A"/>
    <property type="match status" value="1"/>
</dbReference>
<dbReference type="InterPro" id="IPR015919">
    <property type="entry name" value="Cadherin-like_sf"/>
</dbReference>
<dbReference type="Pfam" id="PF01390">
    <property type="entry name" value="SEA"/>
    <property type="match status" value="1"/>
</dbReference>
<keyword evidence="23" id="KW-1185">Reference proteome</keyword>
<evidence type="ECO:0000259" key="16">
    <source>
        <dbReference type="PROSITE" id="PS50041"/>
    </source>
</evidence>
<dbReference type="Gene3D" id="2.60.40.10">
    <property type="entry name" value="Immunoglobulins"/>
    <property type="match status" value="1"/>
</dbReference>
<evidence type="ECO:0000313" key="22">
    <source>
        <dbReference type="EMBL" id="CAG2255055.1"/>
    </source>
</evidence>
<dbReference type="CDD" id="cd11304">
    <property type="entry name" value="Cadherin_repeat"/>
    <property type="match status" value="1"/>
</dbReference>
<evidence type="ECO:0000256" key="10">
    <source>
        <dbReference type="ARBA" id="ARBA00023180"/>
    </source>
</evidence>
<dbReference type="GO" id="GO:0004930">
    <property type="term" value="F:G protein-coupled receptor activity"/>
    <property type="evidence" value="ECO:0007669"/>
    <property type="project" value="UniProtKB-KW"/>
</dbReference>
<dbReference type="PROSITE" id="PS50221">
    <property type="entry name" value="GAIN_B"/>
    <property type="match status" value="1"/>
</dbReference>
<keyword evidence="6" id="KW-0297">G-protein coupled receptor</keyword>
<dbReference type="Pfam" id="PF00002">
    <property type="entry name" value="7tm_2"/>
    <property type="match status" value="1"/>
</dbReference>
<dbReference type="SMART" id="SM00303">
    <property type="entry name" value="GPS"/>
    <property type="match status" value="1"/>
</dbReference>
<evidence type="ECO:0000256" key="1">
    <source>
        <dbReference type="ARBA" id="ARBA00004651"/>
    </source>
</evidence>
<dbReference type="Gene3D" id="1.25.40.610">
    <property type="match status" value="1"/>
</dbReference>
<keyword evidence="3" id="KW-1003">Cell membrane</keyword>
<dbReference type="PROSITE" id="PS50268">
    <property type="entry name" value="CADHERIN_2"/>
    <property type="match status" value="1"/>
</dbReference>
<dbReference type="SUPFAM" id="SSF56436">
    <property type="entry name" value="C-type lectin-like"/>
    <property type="match status" value="1"/>
</dbReference>
<sequence length="1695" mass="190261">MTGDIGDDNPYGFGNLRIRREEGNGIFSPYCIYDGNPLVPVCYRLFEEKLNWTEAKDVCDTIYGGTHYLVTIEDIEEQVSVQQAVGRLIYSTRFNDTERVWIGFKRNNSNRGVFDWVDGTYVNFTFWYQSNDSLVPSEPSTQNEECVNIFIEADKFGYWNDELCEKEHFFVCEGPADNFGYCNKNVSYLRLHPMVPVGYCLDDSIVCHNTNDTGKTIEIKNIVKGVEFIDVKTKPGVDNQTGFDLCITSSLKDVSGLYQLIVTVSIDESHAINLTWNIEVEKARCVLNSSYEVEVLEYESVGSVVLHIDSCAPDNYTTLTSIALQSDDEISFTSDNGYGYIITSPLNADVNTFYKFQLVMTENAIVLQTVNVTIVIVDSSKRPLCPHYFGVLSSGEIHLISQLPRYFDTITYFNIIVRYDGNPQHSETVGVVVHLNKSVSAVCSPIKTEPQVWILNACARIDMNCSDPTQTDSTHLQYSLDFIELGSQAFTIDKLSNGVYNLCYHLTESMRYQLAVTVSNDLLDYIAIISLEVEYVDTIPQFIISSYSVKSVVIPENIPVGSIVITIQASVRYGELSFSIQGRESIPVFEITKTGVIRTTSSLRPYTNLTMQFKVQAMTVKTGLTATTDVYLFILDVDDPPSCEVTGFLSLLPVDSPVGTIVVNFTCIDPDVVQEYIRELDAYVEMSQDNLKKGREMSRYNLNRDDTNFEVKFLSKGRETTGSILTKTLLPVNIPMYNITGIVREIISTESPRYDIVKRRQPVYQEPFVVNVNLTPPDPSFDVYIISPTEIQVRWGFTRLEFYNITEWYIISWNEKEINGSVNRFSEIQQYTLTVEEDKVHTVQVKVKTKYGLLVTPVKTVKTPEIPIYSLFIASFKLKDKEFVPELNDKSSSEYTELSQSVKTNIKSELNKTSGFVSVEVLPFRTGSVIVDTSITVNQMGSVLENSAVLKSAIASGYLGVLAVEPWSYSITEGNGKLQVGLSVNGLFYEDTALTFTCTADIIGNVGQISVTWTLNNLVLRPTSKSRWRIMRLQPNQLMPFRVVYQISVDPLKVGDSGSLSCSVTDGNLQSSRSIEMRVLGKPIVSIFPLTAVVKQGETTTVQCTVTSNSTEVRDMQWYKDGYMFDGSQDEVIDTDLERTSELLTIINIQKSVLYGCVGTNEAGEGPKVRSNITVYVEGETLGICPVNVDRFGTVWEETIDGIIVTKPCTGNQTGDVSRVCNDGVWGEPDYSTCVLTELVSLVEETDRLTEGADREVVDDILKKLTNLTQRDVQLTSGDLTAASNTLLGVSDHAKERVDTVSSDQLEDFVEAANNILYDEKKEDWNQLRTKQTSNVTTLLKAVQNYNDAYSQSQDQEFITIIQKENIVVEVGKVQNEDITFPDRTQLQPSWITKTKTTCKLQRSSLIGNQPFGFGTAYYRNISDLFPTYLLKNRDVQDIEGSLEVNSDVVDFSISPPLPYINPPLVIQFEYLNTGLTKPVCGFWDFNLQAWSTEGSRLTQASDELAICEYDHTTNFALLMSPIGTKVTEHKKALSYISAIGCGISILFLIITLVVYFKNWNQIRSDKAKIQAYLCIALILSYSLFLCLWAPLSDIRVYIRVCIALILSYSLFLCLWAPLSDIRALCTTFAVLLHYIFLVDFSLMLAMAIEIGFQVLYVLPTKSRVKWLIPICWIIPAVIVGISMGATQLEGYLDT</sequence>
<dbReference type="InterPro" id="IPR016187">
    <property type="entry name" value="CTDL_fold"/>
</dbReference>
<name>A0A8S3VFN9_MYTED</name>
<dbReference type="InterPro" id="IPR036179">
    <property type="entry name" value="Ig-like_dom_sf"/>
</dbReference>
<evidence type="ECO:0000259" key="21">
    <source>
        <dbReference type="PROSITE" id="PS50835"/>
    </source>
</evidence>
<feature type="domain" description="Ig-like" evidence="21">
    <location>
        <begin position="966"/>
        <end position="1076"/>
    </location>
</feature>
<dbReference type="CDD" id="cd00037">
    <property type="entry name" value="CLECT"/>
    <property type="match status" value="1"/>
</dbReference>
<dbReference type="InterPro" id="IPR003599">
    <property type="entry name" value="Ig_sub"/>
</dbReference>
<dbReference type="GO" id="GO:0007156">
    <property type="term" value="P:homophilic cell adhesion via plasma membrane adhesion molecules"/>
    <property type="evidence" value="ECO:0007669"/>
    <property type="project" value="InterPro"/>
</dbReference>
<dbReference type="InterPro" id="IPR000082">
    <property type="entry name" value="SEA_dom"/>
</dbReference>
<dbReference type="OrthoDB" id="6157976at2759"/>
<dbReference type="InterPro" id="IPR017981">
    <property type="entry name" value="GPCR_2-like_7TM"/>
</dbReference>
<gene>
    <name evidence="22" type="ORF">MEDL_66578</name>
</gene>
<evidence type="ECO:0000313" key="23">
    <source>
        <dbReference type="Proteomes" id="UP000683360"/>
    </source>
</evidence>
<evidence type="ECO:0000256" key="3">
    <source>
        <dbReference type="ARBA" id="ARBA00022475"/>
    </source>
</evidence>
<dbReference type="Pfam" id="PF16489">
    <property type="entry name" value="GAIN"/>
    <property type="match status" value="1"/>
</dbReference>
<feature type="transmembrane region" description="Helical" evidence="14">
    <location>
        <begin position="1667"/>
        <end position="1686"/>
    </location>
</feature>
<dbReference type="PANTHER" id="PTHR45813:SF8">
    <property type="entry name" value="IG-LIKE DOMAIN-CONTAINING PROTEIN"/>
    <property type="match status" value="1"/>
</dbReference>
<comment type="similarity">
    <text evidence="2">Belongs to the G-protein coupled receptor 2 family. Adhesion G-protein coupled receptor (ADGR) subfamily.</text>
</comment>
<dbReference type="Pfam" id="PF01825">
    <property type="entry name" value="GPS"/>
    <property type="match status" value="1"/>
</dbReference>
<dbReference type="SUPFAM" id="SSF82671">
    <property type="entry name" value="SEA domain"/>
    <property type="match status" value="1"/>
</dbReference>
<feature type="transmembrane region" description="Helical" evidence="14">
    <location>
        <begin position="1570"/>
        <end position="1591"/>
    </location>
</feature>
<feature type="domain" description="SEA" evidence="15">
    <location>
        <begin position="868"/>
        <end position="976"/>
    </location>
</feature>
<feature type="domain" description="G-protein coupled receptors family 2 profile 1" evidence="18">
    <location>
        <begin position="1185"/>
        <end position="1238"/>
    </location>
</feature>
<feature type="domain" description="C-type lectin" evidence="16">
    <location>
        <begin position="42"/>
        <end position="173"/>
    </location>
</feature>
<dbReference type="Gene3D" id="1.20.1070.10">
    <property type="entry name" value="Rhodopsin 7-helix transmembrane proteins"/>
    <property type="match status" value="1"/>
</dbReference>
<dbReference type="InterPro" id="IPR002126">
    <property type="entry name" value="Cadherin-like_dom"/>
</dbReference>
<dbReference type="SUPFAM" id="SSF111418">
    <property type="entry name" value="Hormone receptor domain"/>
    <property type="match status" value="1"/>
</dbReference>
<keyword evidence="4 14" id="KW-0812">Transmembrane</keyword>
<evidence type="ECO:0000256" key="6">
    <source>
        <dbReference type="ARBA" id="ARBA00023040"/>
    </source>
</evidence>
<evidence type="ECO:0000256" key="4">
    <source>
        <dbReference type="ARBA" id="ARBA00022692"/>
    </source>
</evidence>
<dbReference type="SMART" id="SM00409">
    <property type="entry name" value="IG"/>
    <property type="match status" value="2"/>
</dbReference>
<dbReference type="Pfam" id="PF00059">
    <property type="entry name" value="Lectin_C"/>
    <property type="match status" value="1"/>
</dbReference>
<feature type="transmembrane region" description="Helical" evidence="14">
    <location>
        <begin position="1533"/>
        <end position="1558"/>
    </location>
</feature>
<dbReference type="InterPro" id="IPR032471">
    <property type="entry name" value="AGRL2-4_GAIN_subdom_A"/>
</dbReference>
<dbReference type="Gene3D" id="4.10.1240.10">
    <property type="entry name" value="GPCR, family 2, extracellular hormone receptor domain"/>
    <property type="match status" value="1"/>
</dbReference>
<dbReference type="PROSITE" id="PS50041">
    <property type="entry name" value="C_TYPE_LECTIN_2"/>
    <property type="match status" value="1"/>
</dbReference>
<evidence type="ECO:0000256" key="11">
    <source>
        <dbReference type="ARBA" id="ARBA00023224"/>
    </source>
</evidence>
<comment type="caution">
    <text evidence="22">The sequence shown here is derived from an EMBL/GenBank/DDBJ whole genome shotgun (WGS) entry which is preliminary data.</text>
</comment>
<evidence type="ECO:0000259" key="17">
    <source>
        <dbReference type="PROSITE" id="PS50221"/>
    </source>
</evidence>